<dbReference type="PANTHER" id="PTHR34383:SF1">
    <property type="entry name" value="ADP-POLYPHOSPHATE PHOSPHOTRANSFERASE"/>
    <property type="match status" value="1"/>
</dbReference>
<dbReference type="Proteomes" id="UP000317496">
    <property type="component" value="Chromosome"/>
</dbReference>
<keyword evidence="2 4" id="KW-0808">Transferase</keyword>
<dbReference type="EC" id="2.7.4.-" evidence="4"/>
<name>A0A516H310_9PROT</name>
<evidence type="ECO:0000313" key="6">
    <source>
        <dbReference type="EMBL" id="QDO97960.1"/>
    </source>
</evidence>
<comment type="similarity">
    <text evidence="1 4">Belongs to the polyphosphate kinase 2 (PPK2) family. Class I subfamily.</text>
</comment>
<reference evidence="6 7" key="1">
    <citation type="submission" date="2019-07" db="EMBL/GenBank/DDBJ databases">
        <title>Genome sequencing for Ferrovibrio sp. K5.</title>
        <authorList>
            <person name="Park S.-J."/>
        </authorList>
    </citation>
    <scope>NUCLEOTIDE SEQUENCE [LARGE SCALE GENOMIC DNA]</scope>
    <source>
        <strain evidence="6 7">K5</strain>
    </source>
</reference>
<accession>A0A516H310</accession>
<dbReference type="InterPro" id="IPR022488">
    <property type="entry name" value="PPK2-related"/>
</dbReference>
<dbReference type="InterPro" id="IPR022486">
    <property type="entry name" value="PPK2_PA0141"/>
</dbReference>
<dbReference type="OrthoDB" id="9775224at2"/>
<evidence type="ECO:0000256" key="1">
    <source>
        <dbReference type="ARBA" id="ARBA00009924"/>
    </source>
</evidence>
<dbReference type="EMBL" id="CP041636">
    <property type="protein sequence ID" value="QDO97960.1"/>
    <property type="molecule type" value="Genomic_DNA"/>
</dbReference>
<dbReference type="KEGG" id="fer:FNB15_12075"/>
<dbReference type="AlphaFoldDB" id="A0A516H310"/>
<dbReference type="GO" id="GO:0008976">
    <property type="term" value="F:polyphosphate kinase activity"/>
    <property type="evidence" value="ECO:0007669"/>
    <property type="project" value="UniProtKB-UniRule"/>
</dbReference>
<evidence type="ECO:0000313" key="7">
    <source>
        <dbReference type="Proteomes" id="UP000317496"/>
    </source>
</evidence>
<sequence length="282" mass="31980">MACGQLAESAGRDRIHPAAGGHVSIARSSKKETTYRAALRGLQIELVRLQRHLIETGGRLLILLEGRDGAGKDGAIKAILEHMSPRESRAVALGKPSDREATQWYFQRYVPHLPAGGEFVLFNRSWYNRAGVEHVMGFCSQMAYEDFLTAVPVFEDMLIRDGVHLFKYYLDIDKAEQKRRLDARRKDPLKQWKISPIDEAALKHWKDYSRARDTMLSRTSTPASPWLVVRANDKRVARLNLIRDLLSSVEYKNKGKPGLLKPDRAIVFPFETKALADGRLSK</sequence>
<comment type="subunit">
    <text evidence="4">Homotetramer.</text>
</comment>
<dbReference type="SUPFAM" id="SSF52540">
    <property type="entry name" value="P-loop containing nucleoside triphosphate hydrolases"/>
    <property type="match status" value="1"/>
</dbReference>
<dbReference type="InterPro" id="IPR027417">
    <property type="entry name" value="P-loop_NTPase"/>
</dbReference>
<keyword evidence="3 4" id="KW-0418">Kinase</keyword>
<evidence type="ECO:0000256" key="2">
    <source>
        <dbReference type="ARBA" id="ARBA00022679"/>
    </source>
</evidence>
<evidence type="ECO:0000256" key="4">
    <source>
        <dbReference type="RuleBase" id="RU369062"/>
    </source>
</evidence>
<proteinExistence type="inferred from homology"/>
<organism evidence="6 7">
    <name type="scientific">Ferrovibrio terrae</name>
    <dbReference type="NCBI Taxonomy" id="2594003"/>
    <lineage>
        <taxon>Bacteria</taxon>
        <taxon>Pseudomonadati</taxon>
        <taxon>Pseudomonadota</taxon>
        <taxon>Alphaproteobacteria</taxon>
        <taxon>Rhodospirillales</taxon>
        <taxon>Rhodospirillaceae</taxon>
        <taxon>Ferrovibrio</taxon>
    </lineage>
</organism>
<comment type="function">
    <text evidence="4">Uses inorganic polyphosphate (polyP) as a donor to convert GDP to GTP or ADP to ATP.</text>
</comment>
<keyword evidence="7" id="KW-1185">Reference proteome</keyword>
<dbReference type="Pfam" id="PF03976">
    <property type="entry name" value="PPK2"/>
    <property type="match status" value="1"/>
</dbReference>
<dbReference type="GO" id="GO:0006793">
    <property type="term" value="P:phosphorus metabolic process"/>
    <property type="evidence" value="ECO:0007669"/>
    <property type="project" value="InterPro"/>
</dbReference>
<protein>
    <recommendedName>
        <fullName evidence="4">ADP/GDP-polyphosphate phosphotransferase</fullName>
        <ecNumber evidence="4">2.7.4.-</ecNumber>
    </recommendedName>
    <alternativeName>
        <fullName evidence="4">Polyphosphate kinase PPK2</fullName>
    </alternativeName>
</protein>
<dbReference type="InterPro" id="IPR016898">
    <property type="entry name" value="Polyphosphate_phosphotransfera"/>
</dbReference>
<evidence type="ECO:0000256" key="3">
    <source>
        <dbReference type="ARBA" id="ARBA00022777"/>
    </source>
</evidence>
<gene>
    <name evidence="6" type="primary">ppk2</name>
    <name evidence="6" type="ORF">FNB15_12075</name>
</gene>
<dbReference type="PANTHER" id="PTHR34383">
    <property type="entry name" value="POLYPHOSPHATE:AMP PHOSPHOTRANSFERASE-RELATED"/>
    <property type="match status" value="1"/>
</dbReference>
<dbReference type="Gene3D" id="3.40.50.300">
    <property type="entry name" value="P-loop containing nucleotide triphosphate hydrolases"/>
    <property type="match status" value="1"/>
</dbReference>
<feature type="domain" description="Polyphosphate kinase-2-related" evidence="5">
    <location>
        <begin position="31"/>
        <end position="255"/>
    </location>
</feature>
<dbReference type="PIRSF" id="PIRSF028756">
    <property type="entry name" value="PPK2_prd"/>
    <property type="match status" value="1"/>
</dbReference>
<evidence type="ECO:0000259" key="5">
    <source>
        <dbReference type="Pfam" id="PF03976"/>
    </source>
</evidence>
<dbReference type="NCBIfam" id="TIGR03707">
    <property type="entry name" value="PPK2_P_aer"/>
    <property type="match status" value="1"/>
</dbReference>